<accession>B7UES2</accession>
<keyword evidence="5" id="KW-0597">Phosphoprotein</keyword>
<dbReference type="GO" id="GO:0044423">
    <property type="term" value="C:virion component"/>
    <property type="evidence" value="ECO:0007669"/>
    <property type="project" value="UniProtKB-KW"/>
</dbReference>
<evidence type="ECO:0000256" key="4">
    <source>
        <dbReference type="ARBA" id="ARBA00022511"/>
    </source>
</evidence>
<dbReference type="InterPro" id="IPR000475">
    <property type="entry name" value="Vif"/>
</dbReference>
<evidence type="ECO:0000256" key="5">
    <source>
        <dbReference type="ARBA" id="ARBA00022553"/>
    </source>
</evidence>
<dbReference type="Pfam" id="PF00559">
    <property type="entry name" value="Vif"/>
    <property type="match status" value="1"/>
</dbReference>
<name>B7UES2_SIV</name>
<evidence type="ECO:0000256" key="2">
    <source>
        <dbReference type="ARBA" id="ARBA00004501"/>
    </source>
</evidence>
<keyword evidence="11" id="KW-0472">Membrane</keyword>
<dbReference type="GO" id="GO:0020002">
    <property type="term" value="C:host cell plasma membrane"/>
    <property type="evidence" value="ECO:0007669"/>
    <property type="project" value="UniProtKB-SubCell"/>
</dbReference>
<gene>
    <name evidence="14" type="primary">vif</name>
</gene>
<dbReference type="Proteomes" id="UP000260611">
    <property type="component" value="Segment"/>
</dbReference>
<dbReference type="EMBL" id="FM165200">
    <property type="protein sequence ID" value="CAQ60126.1"/>
    <property type="molecule type" value="Genomic_DNA"/>
</dbReference>
<keyword evidence="12" id="KW-1035">Host cytoplasm</keyword>
<evidence type="ECO:0000313" key="14">
    <source>
        <dbReference type="EMBL" id="CAQ60126.1"/>
    </source>
</evidence>
<keyword evidence="9" id="KW-0946">Virion</keyword>
<keyword evidence="7" id="KW-0833">Ubl conjugation pathway</keyword>
<keyword evidence="10" id="KW-1043">Host membrane</keyword>
<dbReference type="GO" id="GO:0030430">
    <property type="term" value="C:host cell cytoplasm"/>
    <property type="evidence" value="ECO:0007669"/>
    <property type="project" value="UniProtKB-SubCell"/>
</dbReference>
<reference evidence="14 15" key="1">
    <citation type="journal article" date="2009" name="J. Virol.">
        <title>Full-length genome characterization of a novel simian immunodeficiency virus lineage (SIVolc) from olive Colobus (Procolobus verus) and new SIVwrcPbb strains from Western Red Colobus (Piliocolobus badius badius) from the Tai Forest in Ivory Coast.</title>
        <authorList>
            <person name="Liegeois F."/>
            <person name="Lafay B."/>
            <person name="Formenty P."/>
            <person name="Locatelli S."/>
            <person name="Courgnaud V."/>
            <person name="Delaporte E."/>
            <person name="Peeters M."/>
        </authorList>
    </citation>
    <scope>NUCLEOTIDE SEQUENCE [LARGE SCALE GENOMIC DNA]</scope>
</reference>
<evidence type="ECO:0000256" key="6">
    <source>
        <dbReference type="ARBA" id="ARBA00022581"/>
    </source>
</evidence>
<evidence type="ECO:0000256" key="13">
    <source>
        <dbReference type="RuleBase" id="RU003341"/>
    </source>
</evidence>
<evidence type="ECO:0000256" key="8">
    <source>
        <dbReference type="ARBA" id="ARBA00022843"/>
    </source>
</evidence>
<keyword evidence="4" id="KW-1032">Host cell membrane</keyword>
<protein>
    <recommendedName>
        <fullName evidence="13">Virion infectivity factor</fullName>
    </recommendedName>
</protein>
<comment type="subcellular location">
    <subcellularLocation>
        <location evidence="2 13">Host cell membrane</location>
        <topology evidence="2 13">Peripheral membrane protein</topology>
        <orientation evidence="2 13">Cytoplasmic side</orientation>
    </subcellularLocation>
    <subcellularLocation>
        <location evidence="13">Host cytoplasm</location>
    </subcellularLocation>
    <subcellularLocation>
        <location evidence="1 13">Virion</location>
    </subcellularLocation>
    <text evidence="13">In the cytoplasm, seems to colocalize with intermediate filament vimentin. A fraction is associated with the cytoplasmic side of cellular membranes, presumably via the interaction with Pr55Gag precursor.</text>
</comment>
<proteinExistence type="inferred from homology"/>
<comment type="similarity">
    <text evidence="3 13">Belongs to the primate lentivirus group Vif protein family.</text>
</comment>
<keyword evidence="6" id="KW-0945">Host-virus interaction</keyword>
<evidence type="ECO:0000313" key="15">
    <source>
        <dbReference type="Proteomes" id="UP000260611"/>
    </source>
</evidence>
<evidence type="ECO:0000256" key="1">
    <source>
        <dbReference type="ARBA" id="ARBA00004328"/>
    </source>
</evidence>
<evidence type="ECO:0000256" key="7">
    <source>
        <dbReference type="ARBA" id="ARBA00022786"/>
    </source>
</evidence>
<evidence type="ECO:0000256" key="11">
    <source>
        <dbReference type="ARBA" id="ARBA00023136"/>
    </source>
</evidence>
<organism evidence="14 15">
    <name type="scientific">Simian immunodeficiency virus - olc</name>
    <dbReference type="NCBI Taxonomy" id="538563"/>
    <lineage>
        <taxon>Viruses</taxon>
        <taxon>Riboviria</taxon>
        <taxon>Pararnavirae</taxon>
        <taxon>Artverviricota</taxon>
        <taxon>Revtraviricetes</taxon>
        <taxon>Ortervirales</taxon>
        <taxon>Retroviridae</taxon>
        <taxon>Orthoretrovirinae</taxon>
        <taxon>Lentivirus</taxon>
        <taxon>Lentivirus simimdef</taxon>
        <taxon>Simian immunodeficiency virus</taxon>
    </lineage>
</organism>
<dbReference type="GO" id="GO:0019058">
    <property type="term" value="P:viral life cycle"/>
    <property type="evidence" value="ECO:0007669"/>
    <property type="project" value="InterPro"/>
</dbReference>
<evidence type="ECO:0000256" key="10">
    <source>
        <dbReference type="ARBA" id="ARBA00022870"/>
    </source>
</evidence>
<evidence type="ECO:0000256" key="12">
    <source>
        <dbReference type="ARBA" id="ARBA00023200"/>
    </source>
</evidence>
<keyword evidence="8" id="KW-0832">Ubl conjugation</keyword>
<sequence>MEWIAVPMYRLNNGQVEHVKFMAKLAYKFWGYHWIWQNCYKYPREWWTHGKIYIPVPGGEIEITLYWHIRHGKGLQNSGGVNFKYIVGISWMYLTPEYVDFMVHLVYFACWTQSAIRKAILGMPDHRYCQLETGHLGVLSLQLLALRAVRNGRKSSRGSGATQGATGGLGERHNGRNYCRGKKALSQGVIGPSFSILCSKTYQ</sequence>
<dbReference type="PRINTS" id="PR00349">
    <property type="entry name" value="VIRIONINFFCT"/>
</dbReference>
<evidence type="ECO:0000256" key="9">
    <source>
        <dbReference type="ARBA" id="ARBA00022844"/>
    </source>
</evidence>
<evidence type="ECO:0000256" key="3">
    <source>
        <dbReference type="ARBA" id="ARBA00006372"/>
    </source>
</evidence>